<gene>
    <name evidence="1" type="ORF">ATH84_101767</name>
</gene>
<dbReference type="GO" id="GO:0003677">
    <property type="term" value="F:DNA binding"/>
    <property type="evidence" value="ECO:0007669"/>
    <property type="project" value="UniProtKB-KW"/>
</dbReference>
<accession>A0AAQ0KLA9</accession>
<evidence type="ECO:0000313" key="2">
    <source>
        <dbReference type="Proteomes" id="UP000256794"/>
    </source>
</evidence>
<dbReference type="Pfam" id="PF13384">
    <property type="entry name" value="HTH_23"/>
    <property type="match status" value="1"/>
</dbReference>
<sequence length="315" mass="34299">MTAHATASKLDMAKLAKLRALMDRGATPGEREAARAKAIVLAASAGLTLAAALSKLDAPAPAAQPANIFTGFADWMEEREPGYKVREAARRAEREAKRLARCRELLAVYGSEDAVFAPTDLEAAIRDALDPLTEPGNSLWGYRDFKFSDGPTPEMWEALRVTGHVPATVPKAWAAYQAQEARTDNRIAFCPDYTPMAWESAWSSALEYLLDNLRTPTAEGIAARLDWLEFLANRDMARGIEADRNLIASLQSDFAAFVASNSRQSGHSTAAQRRAAVLDLLAQAPGLSDREISRRAGCSPQTVGNWRRKLEGAVQ</sequence>
<dbReference type="AlphaFoldDB" id="A0AAQ0KLA9"/>
<protein>
    <submittedName>
        <fullName evidence="1">Homeodomain-like domain-containing protein</fullName>
    </submittedName>
</protein>
<keyword evidence="1" id="KW-0371">Homeobox</keyword>
<dbReference type="RefSeq" id="WP_208021337.1">
    <property type="nucleotide sequence ID" value="NZ_CP035287.1"/>
</dbReference>
<evidence type="ECO:0000313" key="1">
    <source>
        <dbReference type="EMBL" id="REG46047.1"/>
    </source>
</evidence>
<proteinExistence type="predicted"/>
<organism evidence="1 2">
    <name type="scientific">Paracoccus versutus</name>
    <name type="common">Thiobacillus versutus</name>
    <dbReference type="NCBI Taxonomy" id="34007"/>
    <lineage>
        <taxon>Bacteria</taxon>
        <taxon>Pseudomonadati</taxon>
        <taxon>Pseudomonadota</taxon>
        <taxon>Alphaproteobacteria</taxon>
        <taxon>Rhodobacterales</taxon>
        <taxon>Paracoccaceae</taxon>
        <taxon>Paracoccus</taxon>
    </lineage>
</organism>
<dbReference type="Proteomes" id="UP000256794">
    <property type="component" value="Unassembled WGS sequence"/>
</dbReference>
<reference evidence="1 2" key="1">
    <citation type="submission" date="2018-08" db="EMBL/GenBank/DDBJ databases">
        <title>Genomic Encyclopedia of Archaeal and Bacterial Type Strains, Phase II (KMG-II): from individual species to whole genera.</title>
        <authorList>
            <person name="Goeker M."/>
        </authorList>
    </citation>
    <scope>NUCLEOTIDE SEQUENCE [LARGE SCALE GENOMIC DNA]</scope>
    <source>
        <strain evidence="1 2">DSM 582</strain>
    </source>
</reference>
<comment type="caution">
    <text evidence="1">The sequence shown here is derived from an EMBL/GenBank/DDBJ whole genome shotgun (WGS) entry which is preliminary data.</text>
</comment>
<name>A0AAQ0KLA9_PARVE</name>
<keyword evidence="2" id="KW-1185">Reference proteome</keyword>
<keyword evidence="1" id="KW-0238">DNA-binding</keyword>
<dbReference type="EMBL" id="QUMX01000017">
    <property type="protein sequence ID" value="REG46047.1"/>
    <property type="molecule type" value="Genomic_DNA"/>
</dbReference>